<organism evidence="1 2">
    <name type="scientific">Desulforamulus profundi</name>
    <dbReference type="NCBI Taxonomy" id="1383067"/>
    <lineage>
        <taxon>Bacteria</taxon>
        <taxon>Bacillati</taxon>
        <taxon>Bacillota</taxon>
        <taxon>Clostridia</taxon>
        <taxon>Eubacteriales</taxon>
        <taxon>Peptococcaceae</taxon>
        <taxon>Desulforamulus</taxon>
    </lineage>
</organism>
<comment type="caution">
    <text evidence="1">The sequence shown here is derived from an EMBL/GenBank/DDBJ whole genome shotgun (WGS) entry which is preliminary data.</text>
</comment>
<name>A0A2C6MEV1_9FIRM</name>
<keyword evidence="2" id="KW-1185">Reference proteome</keyword>
<sequence>MPRCKTMWSENGVVDVDAKKLQEEAHLLAAACIIAIVMEIFKWVTKPSVTKPDL</sequence>
<evidence type="ECO:0000313" key="2">
    <source>
        <dbReference type="Proteomes" id="UP000222564"/>
    </source>
</evidence>
<dbReference type="RefSeq" id="WP_238473103.1">
    <property type="nucleotide sequence ID" value="NZ_AWQQ01000055.1"/>
</dbReference>
<gene>
    <name evidence="1" type="ORF">P378_11255</name>
</gene>
<evidence type="ECO:0000313" key="1">
    <source>
        <dbReference type="EMBL" id="PHJ38164.1"/>
    </source>
</evidence>
<dbReference type="Proteomes" id="UP000222564">
    <property type="component" value="Unassembled WGS sequence"/>
</dbReference>
<proteinExistence type="predicted"/>
<reference evidence="1 2" key="1">
    <citation type="submission" date="2013-09" db="EMBL/GenBank/DDBJ databases">
        <title>Biodegradation of hydrocarbons in the deep terrestrial subsurface : characterization of a microbial consortium composed of two Desulfotomaculum species originating from a deep geological formation.</title>
        <authorList>
            <person name="Aullo T."/>
            <person name="Berlendis S."/>
            <person name="Lascourreges J.-F."/>
            <person name="Dessort D."/>
            <person name="Saint-Laurent S."/>
            <person name="Schraauwers B."/>
            <person name="Mas J."/>
            <person name="Magot M."/>
            <person name="Ranchou-Peyruse A."/>
        </authorList>
    </citation>
    <scope>NUCLEOTIDE SEQUENCE [LARGE SCALE GENOMIC DNA]</scope>
    <source>
        <strain evidence="1 2">Bs107</strain>
    </source>
</reference>
<dbReference type="EMBL" id="AWQQ01000055">
    <property type="protein sequence ID" value="PHJ38164.1"/>
    <property type="molecule type" value="Genomic_DNA"/>
</dbReference>
<dbReference type="AlphaFoldDB" id="A0A2C6MEV1"/>
<accession>A0A2C6MEV1</accession>
<protein>
    <submittedName>
        <fullName evidence="1">Uncharacterized protein</fullName>
    </submittedName>
</protein>